<sequence length="337" mass="37765">MDQVVSGVLFGKPRGISHFSTKPNSQPNSPDFTRDLAMHPHLRPFAKQQKQQHKTLSKAALLEELMDRKSRFDPRLFWHVASVMPWHPLYGFPPQTPFTVAPGWEQEPRQTFWPPASTSLQQTMSQESQADGWPSPHTTPPAQGSWDVRVDAAGNDNDPSVGSVAEHNSTRCYSHSTGVVPTAVVLQNWSRLLQDALQFFEECAQQHRTDVENLAYLDVDCRNKLWSSLMASRLKDSELHKHLFLNLALDVEGHVQQALRSAEAGMESESDDQNKYEKSQKAAHELRILGARSRRVTELHAGASASFNKFNAMVGEMTMMVEGMKILEGDDGDPPEG</sequence>
<evidence type="ECO:0000313" key="2">
    <source>
        <dbReference type="EMBL" id="KAF3764554.1"/>
    </source>
</evidence>
<gene>
    <name evidence="2" type="ORF">M406DRAFT_70910</name>
</gene>
<feature type="region of interest" description="Disordered" evidence="1">
    <location>
        <begin position="113"/>
        <end position="145"/>
    </location>
</feature>
<name>A0A9P5CMM7_CRYP1</name>
<dbReference type="AlphaFoldDB" id="A0A9P5CMM7"/>
<dbReference type="EMBL" id="MU032348">
    <property type="protein sequence ID" value="KAF3764554.1"/>
    <property type="molecule type" value="Genomic_DNA"/>
</dbReference>
<evidence type="ECO:0000256" key="1">
    <source>
        <dbReference type="SAM" id="MobiDB-lite"/>
    </source>
</evidence>
<protein>
    <submittedName>
        <fullName evidence="2">Uncharacterized protein</fullName>
    </submittedName>
</protein>
<evidence type="ECO:0000313" key="3">
    <source>
        <dbReference type="Proteomes" id="UP000803844"/>
    </source>
</evidence>
<proteinExistence type="predicted"/>
<dbReference type="GeneID" id="63842508"/>
<organism evidence="2 3">
    <name type="scientific">Cryphonectria parasitica (strain ATCC 38755 / EP155)</name>
    <dbReference type="NCBI Taxonomy" id="660469"/>
    <lineage>
        <taxon>Eukaryota</taxon>
        <taxon>Fungi</taxon>
        <taxon>Dikarya</taxon>
        <taxon>Ascomycota</taxon>
        <taxon>Pezizomycotina</taxon>
        <taxon>Sordariomycetes</taxon>
        <taxon>Sordariomycetidae</taxon>
        <taxon>Diaporthales</taxon>
        <taxon>Cryphonectriaceae</taxon>
        <taxon>Cryphonectria-Endothia species complex</taxon>
        <taxon>Cryphonectria</taxon>
    </lineage>
</organism>
<accession>A0A9P5CMM7</accession>
<dbReference type="RefSeq" id="XP_040775515.1">
    <property type="nucleotide sequence ID" value="XM_040925379.1"/>
</dbReference>
<keyword evidence="3" id="KW-1185">Reference proteome</keyword>
<feature type="compositionally biased region" description="Polar residues" evidence="1">
    <location>
        <begin position="116"/>
        <end position="129"/>
    </location>
</feature>
<comment type="caution">
    <text evidence="2">The sequence shown here is derived from an EMBL/GenBank/DDBJ whole genome shotgun (WGS) entry which is preliminary data.</text>
</comment>
<dbReference type="Proteomes" id="UP000803844">
    <property type="component" value="Unassembled WGS sequence"/>
</dbReference>
<reference evidence="2" key="1">
    <citation type="journal article" date="2020" name="Phytopathology">
        <title>Genome sequence of the chestnut blight fungus Cryphonectria parasitica EP155: A fundamental resource for an archetypical invasive plant pathogen.</title>
        <authorList>
            <person name="Crouch J.A."/>
            <person name="Dawe A."/>
            <person name="Aerts A."/>
            <person name="Barry K."/>
            <person name="Churchill A.C.L."/>
            <person name="Grimwood J."/>
            <person name="Hillman B."/>
            <person name="Milgroom M.G."/>
            <person name="Pangilinan J."/>
            <person name="Smith M."/>
            <person name="Salamov A."/>
            <person name="Schmutz J."/>
            <person name="Yadav J."/>
            <person name="Grigoriev I.V."/>
            <person name="Nuss D."/>
        </authorList>
    </citation>
    <scope>NUCLEOTIDE SEQUENCE</scope>
    <source>
        <strain evidence="2">EP155</strain>
    </source>
</reference>